<sequence length="79" mass="9163">MPAYLLSTMTPWLECSRKYINFLLNVSGIIDQGRKANTGWPEILSAHKRMEENLYKPVELIHVEKILKKASSGFSRRKK</sequence>
<gene>
    <name evidence="1" type="ORF">H5410_030051</name>
</gene>
<reference evidence="1 2" key="1">
    <citation type="submission" date="2020-09" db="EMBL/GenBank/DDBJ databases">
        <title>De no assembly of potato wild relative species, Solanum commersonii.</title>
        <authorList>
            <person name="Cho K."/>
        </authorList>
    </citation>
    <scope>NUCLEOTIDE SEQUENCE [LARGE SCALE GENOMIC DNA]</scope>
    <source>
        <strain evidence="1">LZ3.2</strain>
        <tissue evidence="1">Leaf</tissue>
    </source>
</reference>
<name>A0A9J5YEI9_SOLCO</name>
<dbReference type="AlphaFoldDB" id="A0A9J5YEI9"/>
<protein>
    <submittedName>
        <fullName evidence="1">Uncharacterized protein</fullName>
    </submittedName>
</protein>
<organism evidence="1 2">
    <name type="scientific">Solanum commersonii</name>
    <name type="common">Commerson's wild potato</name>
    <name type="synonym">Commerson's nightshade</name>
    <dbReference type="NCBI Taxonomy" id="4109"/>
    <lineage>
        <taxon>Eukaryota</taxon>
        <taxon>Viridiplantae</taxon>
        <taxon>Streptophyta</taxon>
        <taxon>Embryophyta</taxon>
        <taxon>Tracheophyta</taxon>
        <taxon>Spermatophyta</taxon>
        <taxon>Magnoliopsida</taxon>
        <taxon>eudicotyledons</taxon>
        <taxon>Gunneridae</taxon>
        <taxon>Pentapetalae</taxon>
        <taxon>asterids</taxon>
        <taxon>lamiids</taxon>
        <taxon>Solanales</taxon>
        <taxon>Solanaceae</taxon>
        <taxon>Solanoideae</taxon>
        <taxon>Solaneae</taxon>
        <taxon>Solanum</taxon>
    </lineage>
</organism>
<evidence type="ECO:0000313" key="1">
    <source>
        <dbReference type="EMBL" id="KAG5598681.1"/>
    </source>
</evidence>
<accession>A0A9J5YEI9</accession>
<evidence type="ECO:0000313" key="2">
    <source>
        <dbReference type="Proteomes" id="UP000824120"/>
    </source>
</evidence>
<comment type="caution">
    <text evidence="1">The sequence shown here is derived from an EMBL/GenBank/DDBJ whole genome shotgun (WGS) entry which is preliminary data.</text>
</comment>
<proteinExistence type="predicted"/>
<dbReference type="EMBL" id="JACXVP010000006">
    <property type="protein sequence ID" value="KAG5598681.1"/>
    <property type="molecule type" value="Genomic_DNA"/>
</dbReference>
<keyword evidence="2" id="KW-1185">Reference proteome</keyword>
<dbReference type="Proteomes" id="UP000824120">
    <property type="component" value="Chromosome 6"/>
</dbReference>